<gene>
    <name evidence="1" type="ORF">H5410_014630</name>
</gene>
<dbReference type="EMBL" id="JACXVP010000003">
    <property type="protein sequence ID" value="KAG5614806.1"/>
    <property type="molecule type" value="Genomic_DNA"/>
</dbReference>
<comment type="caution">
    <text evidence="1">The sequence shown here is derived from an EMBL/GenBank/DDBJ whole genome shotgun (WGS) entry which is preliminary data.</text>
</comment>
<sequence>MDSTINTVASSEMIPTSSVAANPRASIATESPMEVIAHLERQISELNLLVAQYQTASQNLPPDARQNGASLTHSTQDTPLLYTFARPKAPVVTYHAPLVYTYVTASPVTKAQEFHRQDINHYLSTLGLETGATL</sequence>
<protein>
    <submittedName>
        <fullName evidence="1">Uncharacterized protein</fullName>
    </submittedName>
</protein>
<proteinExistence type="predicted"/>
<reference evidence="1 2" key="1">
    <citation type="submission" date="2020-09" db="EMBL/GenBank/DDBJ databases">
        <title>De no assembly of potato wild relative species, Solanum commersonii.</title>
        <authorList>
            <person name="Cho K."/>
        </authorList>
    </citation>
    <scope>NUCLEOTIDE SEQUENCE [LARGE SCALE GENOMIC DNA]</scope>
    <source>
        <strain evidence="1">LZ3.2</strain>
        <tissue evidence="1">Leaf</tissue>
    </source>
</reference>
<keyword evidence="2" id="KW-1185">Reference proteome</keyword>
<organism evidence="1 2">
    <name type="scientific">Solanum commersonii</name>
    <name type="common">Commerson's wild potato</name>
    <name type="synonym">Commerson's nightshade</name>
    <dbReference type="NCBI Taxonomy" id="4109"/>
    <lineage>
        <taxon>Eukaryota</taxon>
        <taxon>Viridiplantae</taxon>
        <taxon>Streptophyta</taxon>
        <taxon>Embryophyta</taxon>
        <taxon>Tracheophyta</taxon>
        <taxon>Spermatophyta</taxon>
        <taxon>Magnoliopsida</taxon>
        <taxon>eudicotyledons</taxon>
        <taxon>Gunneridae</taxon>
        <taxon>Pentapetalae</taxon>
        <taxon>asterids</taxon>
        <taxon>lamiids</taxon>
        <taxon>Solanales</taxon>
        <taxon>Solanaceae</taxon>
        <taxon>Solanoideae</taxon>
        <taxon>Solaneae</taxon>
        <taxon>Solanum</taxon>
    </lineage>
</organism>
<dbReference type="Proteomes" id="UP000824120">
    <property type="component" value="Chromosome 3"/>
</dbReference>
<evidence type="ECO:0000313" key="2">
    <source>
        <dbReference type="Proteomes" id="UP000824120"/>
    </source>
</evidence>
<dbReference type="AlphaFoldDB" id="A0A9J5ZRH4"/>
<accession>A0A9J5ZRH4</accession>
<evidence type="ECO:0000313" key="1">
    <source>
        <dbReference type="EMBL" id="KAG5614806.1"/>
    </source>
</evidence>
<name>A0A9J5ZRH4_SOLCO</name>